<organism evidence="2 3">
    <name type="scientific">Kaistia defluvii</name>
    <dbReference type="NCBI Taxonomy" id="410841"/>
    <lineage>
        <taxon>Bacteria</taxon>
        <taxon>Pseudomonadati</taxon>
        <taxon>Pseudomonadota</taxon>
        <taxon>Alphaproteobacteria</taxon>
        <taxon>Hyphomicrobiales</taxon>
        <taxon>Kaistiaceae</taxon>
        <taxon>Kaistia</taxon>
    </lineage>
</organism>
<dbReference type="Proteomes" id="UP001549321">
    <property type="component" value="Unassembled WGS sequence"/>
</dbReference>
<accession>A0ABV2QTZ4</accession>
<keyword evidence="3" id="KW-1185">Reference proteome</keyword>
<feature type="domain" description="DUF2460" evidence="1">
    <location>
        <begin position="2"/>
        <end position="108"/>
    </location>
</feature>
<sequence length="109" mass="11456">MLGAGDEETTVFQLRKTYGALHAPYERAIAKPVEGSVTVAVDGVATEDFAVDPTTGLVTLAEAPAEGAIVTAGFRFDVPVRFDADQLVINLAAFEAGEIPSIPIVEIRP</sequence>
<name>A0ABV2QTZ4_9HYPH</name>
<dbReference type="Pfam" id="PF09343">
    <property type="entry name" value="DUF2460"/>
    <property type="match status" value="1"/>
</dbReference>
<comment type="caution">
    <text evidence="2">The sequence shown here is derived from an EMBL/GenBank/DDBJ whole genome shotgun (WGS) entry which is preliminary data.</text>
</comment>
<evidence type="ECO:0000313" key="2">
    <source>
        <dbReference type="EMBL" id="MET4632363.1"/>
    </source>
</evidence>
<evidence type="ECO:0000259" key="1">
    <source>
        <dbReference type="Pfam" id="PF09343"/>
    </source>
</evidence>
<proteinExistence type="predicted"/>
<dbReference type="NCBIfam" id="TIGR02217">
    <property type="entry name" value="chp_TIGR02217"/>
    <property type="match status" value="1"/>
</dbReference>
<evidence type="ECO:0000313" key="3">
    <source>
        <dbReference type="Proteomes" id="UP001549321"/>
    </source>
</evidence>
<protein>
    <submittedName>
        <fullName evidence="2">Uncharacterized protein (TIGR02217 family)</fullName>
    </submittedName>
</protein>
<gene>
    <name evidence="2" type="ORF">ABIE08_000276</name>
</gene>
<reference evidence="2 3" key="1">
    <citation type="submission" date="2024-06" db="EMBL/GenBank/DDBJ databases">
        <title>Sorghum-associated microbial communities from plants grown in Nebraska, USA.</title>
        <authorList>
            <person name="Schachtman D."/>
        </authorList>
    </citation>
    <scope>NUCLEOTIDE SEQUENCE [LARGE SCALE GENOMIC DNA]</scope>
    <source>
        <strain evidence="2 3">3207</strain>
    </source>
</reference>
<dbReference type="InterPro" id="IPR011740">
    <property type="entry name" value="DUF2460"/>
</dbReference>
<dbReference type="EMBL" id="JBEPSM010000001">
    <property type="protein sequence ID" value="MET4632363.1"/>
    <property type="molecule type" value="Genomic_DNA"/>
</dbReference>